<dbReference type="Proteomes" id="UP000054279">
    <property type="component" value="Unassembled WGS sequence"/>
</dbReference>
<organism evidence="2 3">
    <name type="scientific">Sphaerobolus stellatus (strain SS14)</name>
    <dbReference type="NCBI Taxonomy" id="990650"/>
    <lineage>
        <taxon>Eukaryota</taxon>
        <taxon>Fungi</taxon>
        <taxon>Dikarya</taxon>
        <taxon>Basidiomycota</taxon>
        <taxon>Agaricomycotina</taxon>
        <taxon>Agaricomycetes</taxon>
        <taxon>Phallomycetidae</taxon>
        <taxon>Geastrales</taxon>
        <taxon>Sphaerobolaceae</taxon>
        <taxon>Sphaerobolus</taxon>
    </lineage>
</organism>
<proteinExistence type="predicted"/>
<sequence>MPEPGVNCISPIKPSVIAQKKAKITLSLEDDCHQDYTEEGDRAIVETDSDGEEELPASSVSPSNELNMEMNNPTSSISSVSKLTDLHTENQVEPVAEVNLRRR</sequence>
<accession>A0A0C9UQV0</accession>
<name>A0A0C9UQV0_SPHS4</name>
<protein>
    <submittedName>
        <fullName evidence="2">Uncharacterized protein</fullName>
    </submittedName>
</protein>
<dbReference type="EMBL" id="KN837325">
    <property type="protein sequence ID" value="KIJ27751.1"/>
    <property type="molecule type" value="Genomic_DNA"/>
</dbReference>
<evidence type="ECO:0000313" key="2">
    <source>
        <dbReference type="EMBL" id="KIJ27751.1"/>
    </source>
</evidence>
<evidence type="ECO:0000256" key="1">
    <source>
        <dbReference type="SAM" id="MobiDB-lite"/>
    </source>
</evidence>
<feature type="compositionally biased region" description="Polar residues" evidence="1">
    <location>
        <begin position="58"/>
        <end position="82"/>
    </location>
</feature>
<reference evidence="2 3" key="1">
    <citation type="submission" date="2014-06" db="EMBL/GenBank/DDBJ databases">
        <title>Evolutionary Origins and Diversification of the Mycorrhizal Mutualists.</title>
        <authorList>
            <consortium name="DOE Joint Genome Institute"/>
            <consortium name="Mycorrhizal Genomics Consortium"/>
            <person name="Kohler A."/>
            <person name="Kuo A."/>
            <person name="Nagy L.G."/>
            <person name="Floudas D."/>
            <person name="Copeland A."/>
            <person name="Barry K.W."/>
            <person name="Cichocki N."/>
            <person name="Veneault-Fourrey C."/>
            <person name="LaButti K."/>
            <person name="Lindquist E.A."/>
            <person name="Lipzen A."/>
            <person name="Lundell T."/>
            <person name="Morin E."/>
            <person name="Murat C."/>
            <person name="Riley R."/>
            <person name="Ohm R."/>
            <person name="Sun H."/>
            <person name="Tunlid A."/>
            <person name="Henrissat B."/>
            <person name="Grigoriev I.V."/>
            <person name="Hibbett D.S."/>
            <person name="Martin F."/>
        </authorList>
    </citation>
    <scope>NUCLEOTIDE SEQUENCE [LARGE SCALE GENOMIC DNA]</scope>
    <source>
        <strain evidence="2 3">SS14</strain>
    </source>
</reference>
<evidence type="ECO:0000313" key="3">
    <source>
        <dbReference type="Proteomes" id="UP000054279"/>
    </source>
</evidence>
<dbReference type="AlphaFoldDB" id="A0A0C9UQV0"/>
<gene>
    <name evidence="2" type="ORF">M422DRAFT_271040</name>
</gene>
<feature type="region of interest" description="Disordered" evidence="1">
    <location>
        <begin position="47"/>
        <end position="103"/>
    </location>
</feature>
<keyword evidence="3" id="KW-1185">Reference proteome</keyword>
<dbReference type="HOGENOM" id="CLU_2265428_0_0_1"/>